<feature type="region of interest" description="Disordered" evidence="1">
    <location>
        <begin position="105"/>
        <end position="146"/>
    </location>
</feature>
<keyword evidence="3" id="KW-1185">Reference proteome</keyword>
<dbReference type="STRING" id="418495.SAMN05216215_103028"/>
<organism evidence="2 3">
    <name type="scientific">Saccharopolyspora shandongensis</name>
    <dbReference type="NCBI Taxonomy" id="418495"/>
    <lineage>
        <taxon>Bacteria</taxon>
        <taxon>Bacillati</taxon>
        <taxon>Actinomycetota</taxon>
        <taxon>Actinomycetes</taxon>
        <taxon>Pseudonocardiales</taxon>
        <taxon>Pseudonocardiaceae</taxon>
        <taxon>Saccharopolyspora</taxon>
    </lineage>
</organism>
<dbReference type="AlphaFoldDB" id="A0A1H3L7P2"/>
<gene>
    <name evidence="2" type="ORF">SAMN05216215_103028</name>
</gene>
<proteinExistence type="predicted"/>
<feature type="compositionally biased region" description="Polar residues" evidence="1">
    <location>
        <begin position="105"/>
        <end position="114"/>
    </location>
</feature>
<name>A0A1H3L7P2_9PSEU</name>
<dbReference type="RefSeq" id="WP_093270820.1">
    <property type="nucleotide sequence ID" value="NZ_FNOK01000030.1"/>
</dbReference>
<evidence type="ECO:0000313" key="3">
    <source>
        <dbReference type="Proteomes" id="UP000199529"/>
    </source>
</evidence>
<feature type="compositionally biased region" description="Gly residues" evidence="1">
    <location>
        <begin position="132"/>
        <end position="146"/>
    </location>
</feature>
<accession>A0A1H3L7P2</accession>
<dbReference type="EMBL" id="FNOK01000030">
    <property type="protein sequence ID" value="SDY59968.1"/>
    <property type="molecule type" value="Genomic_DNA"/>
</dbReference>
<reference evidence="3" key="1">
    <citation type="submission" date="2016-10" db="EMBL/GenBank/DDBJ databases">
        <authorList>
            <person name="Varghese N."/>
            <person name="Submissions S."/>
        </authorList>
    </citation>
    <scope>NUCLEOTIDE SEQUENCE [LARGE SCALE GENOMIC DNA]</scope>
    <source>
        <strain evidence="3">CGMCC 4.3530</strain>
    </source>
</reference>
<dbReference type="OrthoDB" id="9831772at2"/>
<evidence type="ECO:0000313" key="2">
    <source>
        <dbReference type="EMBL" id="SDY59968.1"/>
    </source>
</evidence>
<evidence type="ECO:0008006" key="4">
    <source>
        <dbReference type="Google" id="ProtNLM"/>
    </source>
</evidence>
<sequence length="146" mass="15576">MSDVSWVNQPGLKLAAEQLRAQARRQEQVFARMYDLVGNLTDPAVFGDDKNGREFFAKWSKDVGDWEDGARDIPANTWTTANAVDVMAAIYRAAHKDAEDIANSVGNSVKNMTPNGFGKVDGPSADGPNTSSGGGGNGGGNHHGRR</sequence>
<dbReference type="Proteomes" id="UP000199529">
    <property type="component" value="Unassembled WGS sequence"/>
</dbReference>
<evidence type="ECO:0000256" key="1">
    <source>
        <dbReference type="SAM" id="MobiDB-lite"/>
    </source>
</evidence>
<protein>
    <recommendedName>
        <fullName evidence="4">Proteins of 100 residues with WXG</fullName>
    </recommendedName>
</protein>